<evidence type="ECO:0000313" key="2">
    <source>
        <dbReference type="EMBL" id="GAU48877.1"/>
    </source>
</evidence>
<feature type="compositionally biased region" description="Low complexity" evidence="1">
    <location>
        <begin position="70"/>
        <end position="80"/>
    </location>
</feature>
<dbReference type="AlphaFoldDB" id="A0A2Z6PR86"/>
<dbReference type="CDD" id="cd00590">
    <property type="entry name" value="RRM_SF"/>
    <property type="match status" value="1"/>
</dbReference>
<evidence type="ECO:0000256" key="1">
    <source>
        <dbReference type="SAM" id="MobiDB-lite"/>
    </source>
</evidence>
<feature type="non-terminal residue" evidence="2">
    <location>
        <position position="198"/>
    </location>
</feature>
<feature type="region of interest" description="Disordered" evidence="1">
    <location>
        <begin position="70"/>
        <end position="89"/>
    </location>
</feature>
<gene>
    <name evidence="2" type="ORF">TSUD_406570</name>
</gene>
<dbReference type="InterPro" id="IPR035979">
    <property type="entry name" value="RBD_domain_sf"/>
</dbReference>
<accession>A0A2Z6PR86</accession>
<protein>
    <recommendedName>
        <fullName evidence="4">RRM domain-containing protein</fullName>
    </recommendedName>
</protein>
<name>A0A2Z6PR86_TRISU</name>
<evidence type="ECO:0008006" key="4">
    <source>
        <dbReference type="Google" id="ProtNLM"/>
    </source>
</evidence>
<evidence type="ECO:0000313" key="3">
    <source>
        <dbReference type="Proteomes" id="UP000242715"/>
    </source>
</evidence>
<dbReference type="Gene3D" id="3.30.70.330">
    <property type="match status" value="1"/>
</dbReference>
<dbReference type="OrthoDB" id="1937542at2759"/>
<feature type="non-terminal residue" evidence="2">
    <location>
        <position position="1"/>
    </location>
</feature>
<dbReference type="InterPro" id="IPR012677">
    <property type="entry name" value="Nucleotide-bd_a/b_plait_sf"/>
</dbReference>
<dbReference type="Proteomes" id="UP000242715">
    <property type="component" value="Unassembled WGS sequence"/>
</dbReference>
<organism evidence="2 3">
    <name type="scientific">Trifolium subterraneum</name>
    <name type="common">Subterranean clover</name>
    <dbReference type="NCBI Taxonomy" id="3900"/>
    <lineage>
        <taxon>Eukaryota</taxon>
        <taxon>Viridiplantae</taxon>
        <taxon>Streptophyta</taxon>
        <taxon>Embryophyta</taxon>
        <taxon>Tracheophyta</taxon>
        <taxon>Spermatophyta</taxon>
        <taxon>Magnoliopsida</taxon>
        <taxon>eudicotyledons</taxon>
        <taxon>Gunneridae</taxon>
        <taxon>Pentapetalae</taxon>
        <taxon>rosids</taxon>
        <taxon>fabids</taxon>
        <taxon>Fabales</taxon>
        <taxon>Fabaceae</taxon>
        <taxon>Papilionoideae</taxon>
        <taxon>50 kb inversion clade</taxon>
        <taxon>NPAAA clade</taxon>
        <taxon>Hologalegina</taxon>
        <taxon>IRL clade</taxon>
        <taxon>Trifolieae</taxon>
        <taxon>Trifolium</taxon>
    </lineage>
</organism>
<dbReference type="SUPFAM" id="SSF54928">
    <property type="entry name" value="RNA-binding domain, RBD"/>
    <property type="match status" value="1"/>
</dbReference>
<sequence>GKPRAAVSVTVFTGSKAYAWRESVDSGEWIESFIDEQQWHQNHMRDRFLMGRFQSRYNSLHDGEYHRARNNNQQQRWQSNESRRRQQIPPRRQYHDGWNQNVLEEPRDQDLTVLMVDMEKKEILSICQKSVIGFEVCGMLEDVYVPNRRNKRGEPYGFAKFSNVRDVLKLTRAVNNVWFGHYRVRARFANFVRNDMAA</sequence>
<dbReference type="EMBL" id="DF974486">
    <property type="protein sequence ID" value="GAU48877.1"/>
    <property type="molecule type" value="Genomic_DNA"/>
</dbReference>
<dbReference type="GO" id="GO:0003676">
    <property type="term" value="F:nucleic acid binding"/>
    <property type="evidence" value="ECO:0007669"/>
    <property type="project" value="InterPro"/>
</dbReference>
<reference evidence="3" key="1">
    <citation type="journal article" date="2017" name="Front. Plant Sci.">
        <title>Climate Clever Clovers: New Paradigm to Reduce the Environmental Footprint of Ruminants by Breeding Low Methanogenic Forages Utilizing Haplotype Variation.</title>
        <authorList>
            <person name="Kaur P."/>
            <person name="Appels R."/>
            <person name="Bayer P.E."/>
            <person name="Keeble-Gagnere G."/>
            <person name="Wang J."/>
            <person name="Hirakawa H."/>
            <person name="Shirasawa K."/>
            <person name="Vercoe P."/>
            <person name="Stefanova K."/>
            <person name="Durmic Z."/>
            <person name="Nichols P."/>
            <person name="Revell C."/>
            <person name="Isobe S.N."/>
            <person name="Edwards D."/>
            <person name="Erskine W."/>
        </authorList>
    </citation>
    <scope>NUCLEOTIDE SEQUENCE [LARGE SCALE GENOMIC DNA]</scope>
    <source>
        <strain evidence="3">cv. Daliak</strain>
    </source>
</reference>
<keyword evidence="3" id="KW-1185">Reference proteome</keyword>
<proteinExistence type="predicted"/>